<feature type="compositionally biased region" description="Basic and acidic residues" evidence="4">
    <location>
        <begin position="401"/>
        <end position="414"/>
    </location>
</feature>
<dbReference type="PANTHER" id="PTHR14340">
    <property type="entry name" value="MICROFIBRIL-ASSOCIATED GLYCOPROTEIN 3"/>
    <property type="match status" value="1"/>
</dbReference>
<dbReference type="EMBL" id="BAABLO010000001">
    <property type="protein sequence ID" value="GAA4714285.1"/>
    <property type="molecule type" value="Genomic_DNA"/>
</dbReference>
<dbReference type="SMART" id="SM00060">
    <property type="entry name" value="FN3"/>
    <property type="match status" value="4"/>
</dbReference>
<gene>
    <name evidence="7" type="ORF">GCM10025782_08310</name>
    <name evidence="8" type="ORF">GCM10025782_08380</name>
</gene>
<dbReference type="InterPro" id="IPR040853">
    <property type="entry name" value="RapA2_cadherin-like"/>
</dbReference>
<evidence type="ECO:0000313" key="9">
    <source>
        <dbReference type="Proteomes" id="UP001500556"/>
    </source>
</evidence>
<feature type="region of interest" description="Disordered" evidence="4">
    <location>
        <begin position="1776"/>
        <end position="1796"/>
    </location>
</feature>
<dbReference type="InterPro" id="IPR036116">
    <property type="entry name" value="FN3_sf"/>
</dbReference>
<dbReference type="RefSeq" id="WP_345501390.1">
    <property type="nucleotide sequence ID" value="NZ_BAABLO010000001.1"/>
</dbReference>
<accession>A0ABP8XSK3</accession>
<keyword evidence="5" id="KW-0732">Signal</keyword>
<evidence type="ECO:0000259" key="6">
    <source>
        <dbReference type="PROSITE" id="PS50853"/>
    </source>
</evidence>
<organism evidence="7 9">
    <name type="scientific">Pedococcus ginsenosidimutans</name>
    <dbReference type="NCBI Taxonomy" id="490570"/>
    <lineage>
        <taxon>Bacteria</taxon>
        <taxon>Bacillati</taxon>
        <taxon>Actinomycetota</taxon>
        <taxon>Actinomycetes</taxon>
        <taxon>Micrococcales</taxon>
        <taxon>Intrasporangiaceae</taxon>
        <taxon>Pedococcus</taxon>
    </lineage>
</organism>
<feature type="domain" description="Fibronectin type-III" evidence="6">
    <location>
        <begin position="1635"/>
        <end position="1731"/>
    </location>
</feature>
<feature type="region of interest" description="Disordered" evidence="4">
    <location>
        <begin position="1733"/>
        <end position="1758"/>
    </location>
</feature>
<keyword evidence="1" id="KW-0378">Hydrolase</keyword>
<evidence type="ECO:0000256" key="1">
    <source>
        <dbReference type="ARBA" id="ARBA00023295"/>
    </source>
</evidence>
<evidence type="ECO:0000256" key="5">
    <source>
        <dbReference type="SAM" id="SignalP"/>
    </source>
</evidence>
<reference evidence="7" key="3">
    <citation type="submission" date="2023-12" db="EMBL/GenBank/DDBJ databases">
        <authorList>
            <person name="Sun Q."/>
            <person name="Inoue M."/>
        </authorList>
    </citation>
    <scope>NUCLEOTIDE SEQUENCE</scope>
    <source>
        <strain evidence="7">JCM 18961</strain>
    </source>
</reference>
<evidence type="ECO:0000256" key="2">
    <source>
        <dbReference type="ARBA" id="ARBA00023319"/>
    </source>
</evidence>
<dbReference type="Pfam" id="PF00041">
    <property type="entry name" value="fn3"/>
    <property type="match status" value="2"/>
</dbReference>
<dbReference type="EMBL" id="BAABLO010000002">
    <property type="protein sequence ID" value="GAA4714373.1"/>
    <property type="molecule type" value="Genomic_DNA"/>
</dbReference>
<keyword evidence="3" id="KW-0624">Polysaccharide degradation</keyword>
<dbReference type="SUPFAM" id="SSF49265">
    <property type="entry name" value="Fibronectin type III"/>
    <property type="match status" value="2"/>
</dbReference>
<feature type="domain" description="Fibronectin type-III" evidence="6">
    <location>
        <begin position="1541"/>
        <end position="1634"/>
    </location>
</feature>
<comment type="caution">
    <text evidence="7">The sequence shown here is derived from an EMBL/GenBank/DDBJ whole genome shotgun (WGS) entry which is preliminary data.</text>
</comment>
<proteinExistence type="predicted"/>
<dbReference type="CDD" id="cd00063">
    <property type="entry name" value="FN3"/>
    <property type="match status" value="3"/>
</dbReference>
<keyword evidence="2" id="KW-0393">Immunoglobulin domain</keyword>
<keyword evidence="1" id="KW-0326">Glycosidase</keyword>
<dbReference type="PANTHER" id="PTHR14340:SF9">
    <property type="entry name" value="FIBRONECTIN TYPE-III DOMAIN-CONTAINING PROTEIN"/>
    <property type="match status" value="1"/>
</dbReference>
<dbReference type="InterPro" id="IPR003961">
    <property type="entry name" value="FN3_dom"/>
</dbReference>
<evidence type="ECO:0000256" key="4">
    <source>
        <dbReference type="SAM" id="MobiDB-lite"/>
    </source>
</evidence>
<dbReference type="Pfam" id="PF17963">
    <property type="entry name" value="Big_9"/>
    <property type="match status" value="3"/>
</dbReference>
<sequence>MTRRRAGVASGVVVALAASSLAFFAVQSRGETVHEADLNDGGVWVSASNFSQFARMNKAARQFDAGIQANVAPGSGLDLLQDGAAVAGLTRATNQVVPIDPVTGRLDSASAVQAPPQAKAVGGEYVPATVDLRGGTLAMVDPATGKVWAQRVSPRAPLSGLTLSPTAKPIATVGGVAALAVDTSGGVHVVSGAKGTVVSLPALGTGFGPPVTEKLGVQAPAVDITAVGTRWVVYDPREDQVFAHGLDKPVPGGADRAGGLAYAALQQPGPASGSVALETTTELKLVGLDGDPGQGGVRVPSEVGPGAEQPKVSRPVRLGDCVHAAWAQTARAYYGANCGQDQAVTAGILERPADVPLTDGMKLRTNRNLIVLNDLDTGNAWDLDSKPVKVDNWDSVIPPSKADDKSQNKDKNVVDDTTTPQPPKAEPDNLKVRPGRTSKLHVLDNDTDSAGAILAIAPGEVTQPESAGVTATVSGDGQSVDVSVPQHPQAKSFSFSYQVNNGTAAAHPRATVTVTVVDDAENAPPFVREGGARLTTTPYPVVAGGRLPVQVVGDWRDPENDQVTIQPAGEGSLVDGLGRLVVQAGSKAGSQAVPYVADDGRGGTTQGKVTLAVLGAGSKFRAPQTQPDVVRGVVGKPLQVEPLGNDIAGADPEEPDARMRLATEVRATSQLDVQSDLDTGVVTITGASKGTYELTYAAQVGQGVAPGRIRVDLIDDPDPDAPPVAVPDSTTVRDQTPVMADVLANDYSPRADVLVTRSVSVDSADQWLRPSIYQGRWVRVEALDPFTGGTRPRTGTVHYTVSDGRKATTGELTVTQRPSDPKALPIIQDDTAVVRDQDSVSIPVLDNDSMAEGIPLVLDPASVKVLGRGQPQNAFASGNLIRYVPDVRTPVTTERTVTIEYAAYPIGDESKSRSGRVTVTVKPLPGTANPNQAPVAKSFSASVVAGEPLTITVPTTGVDPDGDSVTVQGIAGENGQALDLGLGRVTGIGASTIKYEAYPRAGGTEVLHYTVADRFGGKSTGFVRIGVVAPGDPQPPVAVLDEVRAAPGKTVTVDPTENDLIARGDSVDLQYKDLNSAEALSGWKVDTASSTFRRTVPEVKAGAQTLTYGIDNGVFDPSRSTITVRPVAGFKNRPVAVDDTAKPKPGETTTLVDVLANDRDVDGDASQLTVRSVLSTHATIEDNHVRVEVLDHPYTVPYVITDEDGQTAMALVYVPTGDHGLPYVVSGALIEMDPDSTRTVALGDYVKSPRGRVIGITTPDTLSASPSDDLAAANEGKNSLTLTSSHGYVGPGAVMVEVTDQESVDQKDFRTAYVSIPVQIGPKVPLLSCPDFAVSLVAAGRPRQLDIPTLCHAWLPPGLTLDKVAFEARWEPQSRGVDLSQNGEGGREVDLRAGADAPSSTNGRVRIQPKGGAVSYLRVNVLGLSNDPTEQVTDRNGDPLPTAPPPRVRPFAVAGLRAGSSQAVDLRSYLDSPLEKPTCSIGSARIESGKGLTTRFSGCTLTVSASGDASGTGSVAVSVSDGPGRNAVGRGTVSVLGKPLAPTGVGAVADRVNGGTARVSWNPPAFDGGSPITSYTVRGRGPGATSVRCTASPCTISGLQDGEPYYFTVVATNAVGDSPPSAQAGPVRPDTLPNPVSGVSLVSRGDGTLTVTWSKPAQKGSAVTGYVAKFQDATTGVARTVSVAGGDNLRASISGLTNNDKQKVSVRARNDLGAGPYGPVVELQSAGTPPAVGKPGLTVPTPAAGSSSTTVRVSWNPVSPNGPDLVRYTVYRRTDSGPWSEVGRASPDSTSYPDSNVPYSGSTYTYAVTATNGASKESPRTNTSSIKPTGYPQTPTGLKAQTPKANYGATFTVQLNESNANGYSRVEWTSGGRSGSVACSCPEGRVTPTLTIGANLGTGSQTLKVRGINTAGRPSPWSAGVTIHPYGPTNAPRSAGYTASGRTITYKWSWSQNGRAATQFQVYRGGTRLATLGASARSWSHTEAKFDTTYSVTVYAVAVDSGRSPGAGVSGHTDAGPTVTVLKGKSCSQRACVGTGSCTSSNCYWIAVRTANFGGNVTCSFRKNGATVRGWTSMSMGGNATKESNNFFGQTGDTVSATCSRTGQSDTGSLQW</sequence>
<evidence type="ECO:0000256" key="3">
    <source>
        <dbReference type="ARBA" id="ARBA00023326"/>
    </source>
</evidence>
<feature type="region of interest" description="Disordered" evidence="4">
    <location>
        <begin position="392"/>
        <end position="435"/>
    </location>
</feature>
<feature type="compositionally biased region" description="Polar residues" evidence="4">
    <location>
        <begin position="1787"/>
        <end position="1796"/>
    </location>
</feature>
<protein>
    <submittedName>
        <fullName evidence="7">Ig-like domain-containing protein</fullName>
    </submittedName>
</protein>
<dbReference type="Gene3D" id="2.60.40.10">
    <property type="entry name" value="Immunoglobulins"/>
    <property type="match status" value="4"/>
</dbReference>
<feature type="signal peptide" evidence="5">
    <location>
        <begin position="1"/>
        <end position="24"/>
    </location>
</feature>
<feature type="region of interest" description="Disordered" evidence="4">
    <location>
        <begin position="1811"/>
        <end position="1836"/>
    </location>
</feature>
<evidence type="ECO:0000313" key="7">
    <source>
        <dbReference type="EMBL" id="GAA4714285.1"/>
    </source>
</evidence>
<reference evidence="7" key="1">
    <citation type="journal article" date="2014" name="Int. J. Syst. Evol. Microbiol.">
        <title>Complete genome of a new Firmicutes species belonging to the dominant human colonic microbiota ('Ruminococcus bicirculans') reveals two chromosomes and a selective capacity to utilize plant glucans.</title>
        <authorList>
            <consortium name="NISC Comparative Sequencing Program"/>
            <person name="Wegmann U."/>
            <person name="Louis P."/>
            <person name="Goesmann A."/>
            <person name="Henrissat B."/>
            <person name="Duncan S.H."/>
            <person name="Flint H.J."/>
        </authorList>
    </citation>
    <scope>NUCLEOTIDE SEQUENCE</scope>
    <source>
        <strain evidence="7">JCM 18961</strain>
    </source>
</reference>
<feature type="domain" description="Fibronectin type-III" evidence="6">
    <location>
        <begin position="1736"/>
        <end position="1832"/>
    </location>
</feature>
<feature type="region of interest" description="Disordered" evidence="4">
    <location>
        <begin position="1425"/>
        <end position="1446"/>
    </location>
</feature>
<dbReference type="Proteomes" id="UP001500556">
    <property type="component" value="Unassembled WGS sequence"/>
</dbReference>
<keyword evidence="3" id="KW-0119">Carbohydrate metabolism</keyword>
<feature type="chain" id="PRO_5045029843" evidence="5">
    <location>
        <begin position="25"/>
        <end position="2112"/>
    </location>
</feature>
<reference evidence="9" key="2">
    <citation type="journal article" date="2019" name="Int. J. Syst. Evol. Microbiol.">
        <title>The Global Catalogue of Microorganisms (GCM) 10K type strain sequencing project: providing services to taxonomists for standard genome sequencing and annotation.</title>
        <authorList>
            <consortium name="The Broad Institute Genomics Platform"/>
            <consortium name="The Broad Institute Genome Sequencing Center for Infectious Disease"/>
            <person name="Wu L."/>
            <person name="Ma J."/>
        </authorList>
    </citation>
    <scope>NUCLEOTIDE SEQUENCE [LARGE SCALE GENOMIC DNA]</scope>
    <source>
        <strain evidence="9">JCM 18961</strain>
    </source>
</reference>
<dbReference type="InterPro" id="IPR013783">
    <property type="entry name" value="Ig-like_fold"/>
</dbReference>
<name>A0ABP8XSK3_9MICO</name>
<evidence type="ECO:0000313" key="8">
    <source>
        <dbReference type="EMBL" id="GAA4714373.1"/>
    </source>
</evidence>
<feature type="compositionally biased region" description="Polar residues" evidence="4">
    <location>
        <begin position="1744"/>
        <end position="1758"/>
    </location>
</feature>
<dbReference type="PROSITE" id="PS50853">
    <property type="entry name" value="FN3"/>
    <property type="match status" value="3"/>
</dbReference>
<keyword evidence="9" id="KW-1185">Reference proteome</keyword>
<dbReference type="Pfam" id="PF17803">
    <property type="entry name" value="Cadherin_4"/>
    <property type="match status" value="1"/>
</dbReference>